<evidence type="ECO:0000313" key="11">
    <source>
        <dbReference type="EMBL" id="KAK3041318.1"/>
    </source>
</evidence>
<feature type="region of interest" description="Disordered" evidence="9">
    <location>
        <begin position="736"/>
        <end position="822"/>
    </location>
</feature>
<feature type="compositionally biased region" description="Basic and acidic residues" evidence="9">
    <location>
        <begin position="130"/>
        <end position="151"/>
    </location>
</feature>
<evidence type="ECO:0000256" key="1">
    <source>
        <dbReference type="ARBA" id="ARBA00001947"/>
    </source>
</evidence>
<feature type="compositionally biased region" description="Low complexity" evidence="9">
    <location>
        <begin position="786"/>
        <end position="798"/>
    </location>
</feature>
<evidence type="ECO:0000256" key="5">
    <source>
        <dbReference type="ARBA" id="ARBA00022723"/>
    </source>
</evidence>
<feature type="region of interest" description="Disordered" evidence="9">
    <location>
        <begin position="651"/>
        <end position="690"/>
    </location>
</feature>
<feature type="region of interest" description="Disordered" evidence="9">
    <location>
        <begin position="1"/>
        <end position="30"/>
    </location>
</feature>
<evidence type="ECO:0000256" key="6">
    <source>
        <dbReference type="ARBA" id="ARBA00022801"/>
    </source>
</evidence>
<keyword evidence="7" id="KW-0862">Zinc</keyword>
<dbReference type="InterPro" id="IPR016193">
    <property type="entry name" value="Cytidine_deaminase-like"/>
</dbReference>
<dbReference type="EMBL" id="JAVXUP010000037">
    <property type="protein sequence ID" value="KAK3041318.1"/>
    <property type="molecule type" value="Genomic_DNA"/>
</dbReference>
<proteinExistence type="inferred from homology"/>
<organism evidence="11 12">
    <name type="scientific">Escallonia herrerae</name>
    <dbReference type="NCBI Taxonomy" id="1293975"/>
    <lineage>
        <taxon>Eukaryota</taxon>
        <taxon>Viridiplantae</taxon>
        <taxon>Streptophyta</taxon>
        <taxon>Embryophyta</taxon>
        <taxon>Tracheophyta</taxon>
        <taxon>Spermatophyta</taxon>
        <taxon>Magnoliopsida</taxon>
        <taxon>eudicotyledons</taxon>
        <taxon>Gunneridae</taxon>
        <taxon>Pentapetalae</taxon>
        <taxon>asterids</taxon>
        <taxon>campanulids</taxon>
        <taxon>Escalloniales</taxon>
        <taxon>Escalloniaceae</taxon>
        <taxon>Escallonia</taxon>
    </lineage>
</organism>
<feature type="compositionally biased region" description="Basic and acidic residues" evidence="9">
    <location>
        <begin position="410"/>
        <end position="438"/>
    </location>
</feature>
<feature type="compositionally biased region" description="Polar residues" evidence="9">
    <location>
        <begin position="325"/>
        <end position="337"/>
    </location>
</feature>
<comment type="caution">
    <text evidence="11">The sequence shown here is derived from an EMBL/GenBank/DDBJ whole genome shotgun (WGS) entry which is preliminary data.</text>
</comment>
<dbReference type="GO" id="GO:0009507">
    <property type="term" value="C:chloroplast"/>
    <property type="evidence" value="ECO:0007669"/>
    <property type="project" value="TreeGrafter"/>
</dbReference>
<comment type="catalytic activity">
    <reaction evidence="8">
        <text>adenosine(34) in tRNA + H2O + H(+) = inosine(34) in tRNA + NH4(+)</text>
        <dbReference type="Rhea" id="RHEA:43168"/>
        <dbReference type="Rhea" id="RHEA-COMP:10373"/>
        <dbReference type="Rhea" id="RHEA-COMP:10374"/>
        <dbReference type="ChEBI" id="CHEBI:15377"/>
        <dbReference type="ChEBI" id="CHEBI:15378"/>
        <dbReference type="ChEBI" id="CHEBI:28938"/>
        <dbReference type="ChEBI" id="CHEBI:74411"/>
        <dbReference type="ChEBI" id="CHEBI:82852"/>
        <dbReference type="EC" id="3.5.4.33"/>
    </reaction>
</comment>
<dbReference type="PROSITE" id="PS51747">
    <property type="entry name" value="CYT_DCMP_DEAMINASES_2"/>
    <property type="match status" value="1"/>
</dbReference>
<feature type="region of interest" description="Disordered" evidence="9">
    <location>
        <begin position="513"/>
        <end position="538"/>
    </location>
</feature>
<comment type="cofactor">
    <cofactor evidence="1">
        <name>Zn(2+)</name>
        <dbReference type="ChEBI" id="CHEBI:29105"/>
    </cofactor>
</comment>
<keyword evidence="5" id="KW-0479">Metal-binding</keyword>
<dbReference type="AlphaFoldDB" id="A0AA88XDS5"/>
<dbReference type="Gene3D" id="3.40.140.10">
    <property type="entry name" value="Cytidine Deaminase, domain 2"/>
    <property type="match status" value="1"/>
</dbReference>
<keyword evidence="12" id="KW-1185">Reference proteome</keyword>
<dbReference type="Pfam" id="PF00383">
    <property type="entry name" value="dCMP_cyt_deam_1"/>
    <property type="match status" value="1"/>
</dbReference>
<feature type="region of interest" description="Disordered" evidence="9">
    <location>
        <begin position="202"/>
        <end position="240"/>
    </location>
</feature>
<dbReference type="EC" id="3.5.4.33" evidence="3"/>
<feature type="region of interest" description="Disordered" evidence="9">
    <location>
        <begin position="46"/>
        <end position="188"/>
    </location>
</feature>
<dbReference type="FunFam" id="3.40.140.10:FF:000005">
    <property type="entry name" value="tRNA-specific adenosine deaminase"/>
    <property type="match status" value="1"/>
</dbReference>
<evidence type="ECO:0000256" key="9">
    <source>
        <dbReference type="SAM" id="MobiDB-lite"/>
    </source>
</evidence>
<feature type="compositionally biased region" description="Basic and acidic residues" evidence="9">
    <location>
        <begin position="46"/>
        <end position="105"/>
    </location>
</feature>
<feature type="compositionally biased region" description="Low complexity" evidence="9">
    <location>
        <begin position="667"/>
        <end position="676"/>
    </location>
</feature>
<dbReference type="GO" id="GO:0046872">
    <property type="term" value="F:metal ion binding"/>
    <property type="evidence" value="ECO:0007669"/>
    <property type="project" value="UniProtKB-KW"/>
</dbReference>
<gene>
    <name evidence="11" type="ORF">RJ639_001420</name>
</gene>
<dbReference type="HAMAP" id="MF_00972">
    <property type="entry name" value="tRNA_aden_deaminase"/>
    <property type="match status" value="1"/>
</dbReference>
<reference evidence="11" key="1">
    <citation type="submission" date="2022-12" db="EMBL/GenBank/DDBJ databases">
        <title>Draft genome assemblies for two species of Escallonia (Escalloniales).</title>
        <authorList>
            <person name="Chanderbali A."/>
            <person name="Dervinis C."/>
            <person name="Anghel I."/>
            <person name="Soltis D."/>
            <person name="Soltis P."/>
            <person name="Zapata F."/>
        </authorList>
    </citation>
    <scope>NUCLEOTIDE SEQUENCE</scope>
    <source>
        <strain evidence="11">UCBG64.0493</strain>
        <tissue evidence="11">Leaf</tissue>
    </source>
</reference>
<evidence type="ECO:0000313" key="12">
    <source>
        <dbReference type="Proteomes" id="UP001188597"/>
    </source>
</evidence>
<keyword evidence="4" id="KW-0819">tRNA processing</keyword>
<dbReference type="PANTHER" id="PTHR11079:SF179">
    <property type="entry name" value="TRNA(ADENINE(34)) DEAMINASE, CHLOROPLASTIC"/>
    <property type="match status" value="1"/>
</dbReference>
<dbReference type="InterPro" id="IPR028883">
    <property type="entry name" value="tRNA_aden_deaminase"/>
</dbReference>
<protein>
    <recommendedName>
        <fullName evidence="3">tRNA(adenine(34)) deaminase</fullName>
        <ecNumber evidence="3">3.5.4.33</ecNumber>
    </recommendedName>
</protein>
<sequence length="1144" mass="128283">MGVKVKKRENSGGTCYRSKKKNSESNCLEDTSGCEYESVTFEYLEEDKGRKENRMREERENRLRSEKLRARRTREEREDVLRSENLRARRAREEKEDASRSEYLRTQRKGSSCSSYYSVSSGEFESDSEVLVKRDGYRGESSSEYKRELKRNGGVVSDGEVAEEVEKHDDYAEENELVSNNKNSGEGCDWRKKTVKRLAEVSVEQKVSRKESSQKHFMSSEVHESGKGKQSNFHKLHDDREDKTTWIDEEAMRRYNEKGDRTTGQSESMVKYKQLKEAQKVDSSAGGTTTTYQEKKSGRGGFVREATGKLVNLREPSTRHDENARNSNRVARVSETQQTERRSDDTEDLNPLAGRWASTKMDLRGKSQQLTETLDANDIDNESIFISHRESDTRMKKQEQNSDLAFYSHPEAKEKNSEMDSETIRRIGSRKESQRVSEKATSSQSYSTSVVKLDEGIKERLNVTDEMMLQIRSKKKDERPIKESSFDKRMPADSFSWQISLVSNSQSGVRQIGVNEGDNRSPEAIVRPPSSQPVARDQYGETTDGFAANELSDENLGSGSSILHEHAEEMSSASQHDIYGESRLEETLGEPLKYSSHEDALGSANRFQKSSMHFVGEFVQKMSHEVSTSEVQKNKKTYETKTVYANEQHKQKNMAHDGSAGSQPKAGSSRHSSRGSGTKGPSDEMWDTADPSIKEPLEKEVPEATNTTGNAVVKRTGRSMWGVIADIVRMRWASRSETHSKSGRRSSPNQSTSSGTWFSGLEPDENTDETTKKERRRLPQEPSLDQQQAGGVRAQRQGEASTSVGLKDKVKDVRAGSQSSSSIEIGIASEDILSSSTEETRAEHLESTSGAAIVTSSIELPALRMRRSPVTEEVSGAGKADASSSGTMVQLEQPVSHLEASGTEGKSGALKRGKLQRNNQVLKDRFDEWEEAFVLETEQRKNDEIFMKEALLEAKKAADMWEVPVGAVLVHHGKVIARGYNLVEELRDSTAHAEMICIRDASNILQTWRLSETTLYVTLEPCPMCAGAILQARVDTVVWGAPNKLLGADGSWIRLFPDGGVNNGLESTDKPAAPVHPFHPKITIRRGILASECADVMQQFFQLRRRKKEKTPEPPTPPSCLPISTHPSKFLTKMHDAFNIMFCL</sequence>
<evidence type="ECO:0000259" key="10">
    <source>
        <dbReference type="PROSITE" id="PS51747"/>
    </source>
</evidence>
<dbReference type="SUPFAM" id="SSF53927">
    <property type="entry name" value="Cytidine deaminase-like"/>
    <property type="match status" value="1"/>
</dbReference>
<dbReference type="Proteomes" id="UP001188597">
    <property type="component" value="Unassembled WGS sequence"/>
</dbReference>
<dbReference type="GO" id="GO:0002100">
    <property type="term" value="P:tRNA wobble adenosine to inosine editing"/>
    <property type="evidence" value="ECO:0007669"/>
    <property type="project" value="InterPro"/>
</dbReference>
<evidence type="ECO:0000256" key="4">
    <source>
        <dbReference type="ARBA" id="ARBA00022694"/>
    </source>
</evidence>
<name>A0AA88XDS5_9ASTE</name>
<feature type="compositionally biased region" description="Polar residues" evidence="9">
    <location>
        <begin position="745"/>
        <end position="757"/>
    </location>
</feature>
<feature type="region of interest" description="Disordered" evidence="9">
    <location>
        <begin position="406"/>
        <end position="449"/>
    </location>
</feature>
<dbReference type="GO" id="GO:0052717">
    <property type="term" value="F:tRNA-specific adenosine-34 deaminase activity"/>
    <property type="evidence" value="ECO:0007669"/>
    <property type="project" value="UniProtKB-EC"/>
</dbReference>
<dbReference type="CDD" id="cd01285">
    <property type="entry name" value="nucleoside_deaminase"/>
    <property type="match status" value="1"/>
</dbReference>
<evidence type="ECO:0000256" key="3">
    <source>
        <dbReference type="ARBA" id="ARBA00012740"/>
    </source>
</evidence>
<dbReference type="PANTHER" id="PTHR11079">
    <property type="entry name" value="CYTOSINE DEAMINASE FAMILY MEMBER"/>
    <property type="match status" value="1"/>
</dbReference>
<comment type="subunit">
    <text evidence="2">Homodimer.</text>
</comment>
<feature type="domain" description="CMP/dCMP-type deaminase" evidence="10">
    <location>
        <begin position="941"/>
        <end position="1063"/>
    </location>
</feature>
<dbReference type="InterPro" id="IPR002125">
    <property type="entry name" value="CMP_dCMP_dom"/>
</dbReference>
<feature type="compositionally biased region" description="Polar residues" evidence="9">
    <location>
        <begin position="281"/>
        <end position="292"/>
    </location>
</feature>
<feature type="region of interest" description="Disordered" evidence="9">
    <location>
        <begin position="277"/>
        <end position="364"/>
    </location>
</feature>
<feature type="compositionally biased region" description="Polar residues" evidence="9">
    <location>
        <begin position="439"/>
        <end position="449"/>
    </location>
</feature>
<accession>A0AA88XDS5</accession>
<evidence type="ECO:0000256" key="8">
    <source>
        <dbReference type="ARBA" id="ARBA00048045"/>
    </source>
</evidence>
<evidence type="ECO:0000256" key="7">
    <source>
        <dbReference type="ARBA" id="ARBA00022833"/>
    </source>
</evidence>
<evidence type="ECO:0000256" key="2">
    <source>
        <dbReference type="ARBA" id="ARBA00011738"/>
    </source>
</evidence>
<keyword evidence="6" id="KW-0378">Hydrolase</keyword>
<feature type="compositionally biased region" description="Low complexity" evidence="9">
    <location>
        <begin position="110"/>
        <end position="123"/>
    </location>
</feature>